<feature type="domain" description="Alcohol dehydrogenase-like N-terminal" evidence="2">
    <location>
        <begin position="26"/>
        <end position="125"/>
    </location>
</feature>
<dbReference type="Gene3D" id="3.90.180.10">
    <property type="entry name" value="Medium-chain alcohol dehydrogenases, catalytic domain"/>
    <property type="match status" value="1"/>
</dbReference>
<evidence type="ECO:0000313" key="4">
    <source>
        <dbReference type="Proteomes" id="UP001221217"/>
    </source>
</evidence>
<organism evidence="3 4">
    <name type="scientific">Candidatus Thalassospirochaeta sargassi</name>
    <dbReference type="NCBI Taxonomy" id="3119039"/>
    <lineage>
        <taxon>Bacteria</taxon>
        <taxon>Pseudomonadati</taxon>
        <taxon>Spirochaetota</taxon>
        <taxon>Spirochaetia</taxon>
        <taxon>Spirochaetales</taxon>
        <taxon>Spirochaetaceae</taxon>
        <taxon>Candidatus Thalassospirochaeta</taxon>
    </lineage>
</organism>
<dbReference type="InterPro" id="IPR011032">
    <property type="entry name" value="GroES-like_sf"/>
</dbReference>
<reference evidence="3 4" key="1">
    <citation type="submission" date="2022-12" db="EMBL/GenBank/DDBJ databases">
        <title>Metagenome assembled genome from gulf of manar.</title>
        <authorList>
            <person name="Kohli P."/>
            <person name="Pk S."/>
            <person name="Venkata Ramana C."/>
            <person name="Sasikala C."/>
        </authorList>
    </citation>
    <scope>NUCLEOTIDE SEQUENCE [LARGE SCALE GENOMIC DNA]</scope>
    <source>
        <strain evidence="3">JB008</strain>
    </source>
</reference>
<dbReference type="Pfam" id="PF08240">
    <property type="entry name" value="ADH_N"/>
    <property type="match status" value="1"/>
</dbReference>
<dbReference type="Gene3D" id="3.40.50.720">
    <property type="entry name" value="NAD(P)-binding Rossmann-like Domain"/>
    <property type="match status" value="1"/>
</dbReference>
<protein>
    <submittedName>
        <fullName evidence="3">Zinc-binding dehydrogenase</fullName>
    </submittedName>
</protein>
<dbReference type="PANTHER" id="PTHR43401:SF2">
    <property type="entry name" value="L-THREONINE 3-DEHYDROGENASE"/>
    <property type="match status" value="1"/>
</dbReference>
<dbReference type="InterPro" id="IPR050129">
    <property type="entry name" value="Zn_alcohol_dh"/>
</dbReference>
<evidence type="ECO:0000259" key="2">
    <source>
        <dbReference type="Pfam" id="PF08240"/>
    </source>
</evidence>
<proteinExistence type="predicted"/>
<comment type="caution">
    <text evidence="3">The sequence shown here is derived from an EMBL/GenBank/DDBJ whole genome shotgun (WGS) entry which is preliminary data.</text>
</comment>
<dbReference type="InterPro" id="IPR013154">
    <property type="entry name" value="ADH-like_N"/>
</dbReference>
<dbReference type="SUPFAM" id="SSF50129">
    <property type="entry name" value="GroES-like"/>
    <property type="match status" value="1"/>
</dbReference>
<evidence type="ECO:0000313" key="3">
    <source>
        <dbReference type="EMBL" id="MDC7227633.1"/>
    </source>
</evidence>
<dbReference type="InterPro" id="IPR036291">
    <property type="entry name" value="NAD(P)-bd_dom_sf"/>
</dbReference>
<dbReference type="Proteomes" id="UP001221217">
    <property type="component" value="Unassembled WGS sequence"/>
</dbReference>
<dbReference type="SUPFAM" id="SSF51735">
    <property type="entry name" value="NAD(P)-binding Rossmann-fold domains"/>
    <property type="match status" value="1"/>
</dbReference>
<gene>
    <name evidence="3" type="ORF">PQJ61_12785</name>
</gene>
<dbReference type="CDD" id="cd08238">
    <property type="entry name" value="sorbose_phosphate_red"/>
    <property type="match status" value="1"/>
</dbReference>
<name>A0AAJ1IGR1_9SPIO</name>
<dbReference type="AlphaFoldDB" id="A0AAJ1IGR1"/>
<accession>A0AAJ1IGR1</accession>
<keyword evidence="1" id="KW-0560">Oxidoreductase</keyword>
<dbReference type="EMBL" id="JAQQAL010000029">
    <property type="protein sequence ID" value="MDC7227633.1"/>
    <property type="molecule type" value="Genomic_DNA"/>
</dbReference>
<evidence type="ECO:0000256" key="1">
    <source>
        <dbReference type="ARBA" id="ARBA00023002"/>
    </source>
</evidence>
<dbReference type="PANTHER" id="PTHR43401">
    <property type="entry name" value="L-THREONINE 3-DEHYDROGENASE"/>
    <property type="match status" value="1"/>
</dbReference>
<sequence length="426" mass="46939">MKTTAVRLYGKKDLRLEEFELPAIKEDEILAKIISDSICMSSYKAAAQGADHKRVPDDVAENPVMLGHEFCGEIVEVGSKWADKFKKGNRFSIQPALNYQGSLDAPGYSYHYIGGNATYIVIPNEVMEMDCLLEYGGSAFFMGSLAEPMSCIVGAFQASYHVPQGTYEHDMGIREGGAMAILAGAGPMGLGTIDLALHGDRRPGFLVVTDIDDARLQRAEQLFTVEDAKKYGVELRYVNTGNIEDPVSFLKKLSPAVESVGGYDDVFVLAPVKPIIEQADLLLAKDGCMNFFAGPTNTEFSANINFYDVHYAFHHIVGTSGGNTEDMRISLKLMQEGRITPQVMVTHVGGIDSIIDTTLRLPEIPGGKKLMYTHKSCELTAIDDFAEKGKTDPFFKDLAEICDRYNGLWSEEAEKYFLKNAPQYQA</sequence>
<dbReference type="GO" id="GO:0016491">
    <property type="term" value="F:oxidoreductase activity"/>
    <property type="evidence" value="ECO:0007669"/>
    <property type="project" value="UniProtKB-KW"/>
</dbReference>